<dbReference type="Proteomes" id="UP000185612">
    <property type="component" value="Unassembled WGS sequence"/>
</dbReference>
<evidence type="ECO:0000259" key="3">
    <source>
        <dbReference type="Pfam" id="PF13579"/>
    </source>
</evidence>
<name>A0A1Q5PTG4_9ACTO</name>
<keyword evidence="2" id="KW-0808">Transferase</keyword>
<dbReference type="InParanoid" id="A0A1Q5PTG4"/>
<dbReference type="Gene3D" id="3.40.50.2000">
    <property type="entry name" value="Glycogen Phosphorylase B"/>
    <property type="match status" value="1"/>
</dbReference>
<comment type="caution">
    <text evidence="4">The sequence shown here is derived from an EMBL/GenBank/DDBJ whole genome shotgun (WGS) entry which is preliminary data.</text>
</comment>
<evidence type="ECO:0000313" key="5">
    <source>
        <dbReference type="Proteomes" id="UP000185612"/>
    </source>
</evidence>
<dbReference type="InterPro" id="IPR028098">
    <property type="entry name" value="Glyco_trans_4-like_N"/>
</dbReference>
<gene>
    <name evidence="4" type="ORF">BSZ40_10195</name>
</gene>
<reference evidence="5" key="1">
    <citation type="submission" date="2016-12" db="EMBL/GenBank/DDBJ databases">
        <authorList>
            <person name="Meng X."/>
        </authorList>
    </citation>
    <scope>NUCLEOTIDE SEQUENCE [LARGE SCALE GENOMIC DNA]</scope>
    <source>
        <strain evidence="5">DSM 20732</strain>
    </source>
</reference>
<dbReference type="EMBL" id="MQVS01000013">
    <property type="protein sequence ID" value="OKL50891.1"/>
    <property type="molecule type" value="Genomic_DNA"/>
</dbReference>
<keyword evidence="1" id="KW-0328">Glycosyltransferase</keyword>
<dbReference type="STRING" id="52770.BSZ40_10195"/>
<proteinExistence type="predicted"/>
<dbReference type="OrthoDB" id="3676510at2"/>
<dbReference type="RefSeq" id="WP_073826041.1">
    <property type="nucleotide sequence ID" value="NZ_MQVS01000013.1"/>
</dbReference>
<dbReference type="GO" id="GO:0016757">
    <property type="term" value="F:glycosyltransferase activity"/>
    <property type="evidence" value="ECO:0007669"/>
    <property type="project" value="UniProtKB-KW"/>
</dbReference>
<dbReference type="Pfam" id="PF13579">
    <property type="entry name" value="Glyco_trans_4_4"/>
    <property type="match status" value="1"/>
</dbReference>
<dbReference type="AlphaFoldDB" id="A0A1Q5PTG4"/>
<accession>A0A1Q5PTG4</accession>
<evidence type="ECO:0000256" key="2">
    <source>
        <dbReference type="ARBA" id="ARBA00022679"/>
    </source>
</evidence>
<keyword evidence="5" id="KW-1185">Reference proteome</keyword>
<dbReference type="SUPFAM" id="SSF53756">
    <property type="entry name" value="UDP-Glycosyltransferase/glycogen phosphorylase"/>
    <property type="match status" value="1"/>
</dbReference>
<evidence type="ECO:0000313" key="4">
    <source>
        <dbReference type="EMBL" id="OKL50891.1"/>
    </source>
</evidence>
<protein>
    <recommendedName>
        <fullName evidence="3">Glycosyltransferase subfamily 4-like N-terminal domain-containing protein</fullName>
    </recommendedName>
</protein>
<evidence type="ECO:0000256" key="1">
    <source>
        <dbReference type="ARBA" id="ARBA00022676"/>
    </source>
</evidence>
<organism evidence="4 5">
    <name type="scientific">Buchananella hordeovulneris</name>
    <dbReference type="NCBI Taxonomy" id="52770"/>
    <lineage>
        <taxon>Bacteria</taxon>
        <taxon>Bacillati</taxon>
        <taxon>Actinomycetota</taxon>
        <taxon>Actinomycetes</taxon>
        <taxon>Actinomycetales</taxon>
        <taxon>Actinomycetaceae</taxon>
        <taxon>Buchananella</taxon>
    </lineage>
</organism>
<feature type="domain" description="Glycosyltransferase subfamily 4-like N-terminal" evidence="3">
    <location>
        <begin position="31"/>
        <end position="131"/>
    </location>
</feature>
<sequence>MSQPRVLHVNDVAYVGSTLVNYAFAMGHPWRLAALPVGGAGRPGRFVARRAAALPGFLAARARADVTHVHYAPNGYLGWGAKRFVLHCHGSDLRRDLQSRTLGPLARRSLRAADAVVVATPDLLPLAQELRPDALWLPNPVAELFFVRLGAETVPGRVVCNMRWEEAKGAAELLAGVRELCAAGVEVVGLDWGPAAPQAAAAGVHLVPKTPPAEFRELLASAAVVIGQLGEPILTLSDLQALAQGKPVVGRDAYEGAPLRDPGGDLAATVLRVLAEEDAKGPAQREADASARRAWVRARHGEAVCLERLQELYRALGA</sequence>